<dbReference type="InterPro" id="IPR036910">
    <property type="entry name" value="HMG_box_dom_sf"/>
</dbReference>
<dbReference type="CDD" id="cd00084">
    <property type="entry name" value="HMG-box_SF"/>
    <property type="match status" value="2"/>
</dbReference>
<dbReference type="GO" id="GO:0003677">
    <property type="term" value="F:DNA binding"/>
    <property type="evidence" value="ECO:0007669"/>
    <property type="project" value="UniProtKB-UniRule"/>
</dbReference>
<keyword evidence="3" id="KW-0175">Coiled coil</keyword>
<feature type="region of interest" description="Disordered" evidence="4">
    <location>
        <begin position="45"/>
        <end position="106"/>
    </location>
</feature>
<dbReference type="AlphaFoldDB" id="A0A9Q8L6Z3"/>
<dbReference type="GeneID" id="71980753"/>
<reference evidence="6" key="2">
    <citation type="journal article" date="2022" name="Microb. Genom.">
        <title>A chromosome-scale genome assembly of the tomato pathogen Cladosporium fulvum reveals a compartmentalized genome architecture and the presence of a dispensable chromosome.</title>
        <authorList>
            <person name="Zaccaron A.Z."/>
            <person name="Chen L.H."/>
            <person name="Samaras A."/>
            <person name="Stergiopoulos I."/>
        </authorList>
    </citation>
    <scope>NUCLEOTIDE SEQUENCE</scope>
    <source>
        <strain evidence="6">Race5_Kim</strain>
    </source>
</reference>
<dbReference type="Proteomes" id="UP000756132">
    <property type="component" value="Chromosome 1"/>
</dbReference>
<keyword evidence="1 2" id="KW-0238">DNA-binding</keyword>
<dbReference type="KEGG" id="ffu:CLAFUR5_00875"/>
<feature type="compositionally biased region" description="Basic residues" evidence="4">
    <location>
        <begin position="56"/>
        <end position="65"/>
    </location>
</feature>
<feature type="DNA-binding region" description="HMG box" evidence="2">
    <location>
        <begin position="270"/>
        <end position="336"/>
    </location>
</feature>
<protein>
    <recommendedName>
        <fullName evidence="5">HMG box domain-containing protein</fullName>
    </recommendedName>
</protein>
<organism evidence="6 7">
    <name type="scientific">Passalora fulva</name>
    <name type="common">Tomato leaf mold</name>
    <name type="synonym">Cladosporium fulvum</name>
    <dbReference type="NCBI Taxonomy" id="5499"/>
    <lineage>
        <taxon>Eukaryota</taxon>
        <taxon>Fungi</taxon>
        <taxon>Dikarya</taxon>
        <taxon>Ascomycota</taxon>
        <taxon>Pezizomycotina</taxon>
        <taxon>Dothideomycetes</taxon>
        <taxon>Dothideomycetidae</taxon>
        <taxon>Mycosphaerellales</taxon>
        <taxon>Mycosphaerellaceae</taxon>
        <taxon>Fulvia</taxon>
    </lineage>
</organism>
<dbReference type="PANTHER" id="PTHR48112">
    <property type="entry name" value="HIGH MOBILITY GROUP PROTEIN DSP1"/>
    <property type="match status" value="1"/>
</dbReference>
<feature type="DNA-binding region" description="HMG box" evidence="2">
    <location>
        <begin position="156"/>
        <end position="228"/>
    </location>
</feature>
<gene>
    <name evidence="6" type="ORF">CLAFUR5_00875</name>
</gene>
<name>A0A9Q8L6Z3_PASFU</name>
<dbReference type="Gene3D" id="1.10.30.10">
    <property type="entry name" value="High mobility group box domain"/>
    <property type="match status" value="2"/>
</dbReference>
<feature type="compositionally biased region" description="Polar residues" evidence="4">
    <location>
        <begin position="86"/>
        <end position="96"/>
    </location>
</feature>
<evidence type="ECO:0000256" key="1">
    <source>
        <dbReference type="ARBA" id="ARBA00023125"/>
    </source>
</evidence>
<dbReference type="Pfam" id="PF00505">
    <property type="entry name" value="HMG_box"/>
    <property type="match status" value="1"/>
</dbReference>
<proteinExistence type="predicted"/>
<evidence type="ECO:0000256" key="4">
    <source>
        <dbReference type="SAM" id="MobiDB-lite"/>
    </source>
</evidence>
<evidence type="ECO:0000259" key="5">
    <source>
        <dbReference type="PROSITE" id="PS50118"/>
    </source>
</evidence>
<dbReference type="PANTHER" id="PTHR48112:SF22">
    <property type="entry name" value="MITOCHONDRIAL TRANSCRIPTION FACTOR A, ISOFORM B"/>
    <property type="match status" value="1"/>
</dbReference>
<evidence type="ECO:0000256" key="2">
    <source>
        <dbReference type="PROSITE-ProRule" id="PRU00267"/>
    </source>
</evidence>
<feature type="domain" description="HMG box" evidence="5">
    <location>
        <begin position="156"/>
        <end position="228"/>
    </location>
</feature>
<keyword evidence="7" id="KW-1185">Reference proteome</keyword>
<dbReference type="OrthoDB" id="1919336at2759"/>
<keyword evidence="2" id="KW-0539">Nucleus</keyword>
<accession>A0A9Q8L6Z3</accession>
<dbReference type="SMART" id="SM00398">
    <property type="entry name" value="HMG"/>
    <property type="match status" value="2"/>
</dbReference>
<evidence type="ECO:0000313" key="6">
    <source>
        <dbReference type="EMBL" id="UJO12036.1"/>
    </source>
</evidence>
<dbReference type="InterPro" id="IPR009071">
    <property type="entry name" value="HMG_box_dom"/>
</dbReference>
<evidence type="ECO:0000313" key="7">
    <source>
        <dbReference type="Proteomes" id="UP000756132"/>
    </source>
</evidence>
<evidence type="ECO:0000256" key="3">
    <source>
        <dbReference type="SAM" id="Coils"/>
    </source>
</evidence>
<dbReference type="RefSeq" id="XP_047756402.1">
    <property type="nucleotide sequence ID" value="XM_047900023.1"/>
</dbReference>
<reference evidence="6" key="1">
    <citation type="submission" date="2021-12" db="EMBL/GenBank/DDBJ databases">
        <authorList>
            <person name="Zaccaron A."/>
            <person name="Stergiopoulos I."/>
        </authorList>
    </citation>
    <scope>NUCLEOTIDE SEQUENCE</scope>
    <source>
        <strain evidence="6">Race5_Kim</strain>
    </source>
</reference>
<dbReference type="PROSITE" id="PS50118">
    <property type="entry name" value="HMG_BOX_2"/>
    <property type="match status" value="2"/>
</dbReference>
<feature type="coiled-coil region" evidence="3">
    <location>
        <begin position="116"/>
        <end position="150"/>
    </location>
</feature>
<sequence>MIGRALVRLPVRSRLLRSPLTQCQNGTTLRAPFVLTIRTYATPGRPKRVVGEPSKPVKRAVKKKAAQPADGSSAAEQQVAAKKSTAAKNTRKTLTPEQKAAKKEQVAAKQAAAKVAAEERLEKQKAVQQKRKANAKVEAQKAKVKELKKVALSPPPKVRPTAYNIFLSEKMKELLTQRSEAPVKEHFLNASREMARMWKEANATDVEHYNHLANQKREAANAEYKRWLESHAPEEIWAANNARKQLRRLLPTPETNHQSQWAAIDDPRQVKRPSNPYLHFAQDRHASGDFKNILLKERTRLIAREWKALTADEKKKYVNLSQQEKDRYSSEYTETYGHSPPHLSNGKPEAIAAAA</sequence>
<feature type="region of interest" description="Disordered" evidence="4">
    <location>
        <begin position="314"/>
        <end position="355"/>
    </location>
</feature>
<dbReference type="InterPro" id="IPR050342">
    <property type="entry name" value="HMGB"/>
</dbReference>
<dbReference type="EMBL" id="CP090163">
    <property type="protein sequence ID" value="UJO12036.1"/>
    <property type="molecule type" value="Genomic_DNA"/>
</dbReference>
<dbReference type="SUPFAM" id="SSF47095">
    <property type="entry name" value="HMG-box"/>
    <property type="match status" value="2"/>
</dbReference>
<feature type="domain" description="HMG box" evidence="5">
    <location>
        <begin position="270"/>
        <end position="336"/>
    </location>
</feature>
<dbReference type="GO" id="GO:0005634">
    <property type="term" value="C:nucleus"/>
    <property type="evidence" value="ECO:0007669"/>
    <property type="project" value="UniProtKB-UniRule"/>
</dbReference>